<dbReference type="CDD" id="cd00104">
    <property type="entry name" value="KAZAL_FS"/>
    <property type="match status" value="1"/>
</dbReference>
<dbReference type="Gene3D" id="3.30.60.30">
    <property type="match status" value="1"/>
</dbReference>
<evidence type="ECO:0000259" key="2">
    <source>
        <dbReference type="PROSITE" id="PS51465"/>
    </source>
</evidence>
<feature type="signal peptide" evidence="1">
    <location>
        <begin position="1"/>
        <end position="23"/>
    </location>
</feature>
<keyword evidence="1" id="KW-0732">Signal</keyword>
<dbReference type="EMBL" id="JAZDUA010000007">
    <property type="protein sequence ID" value="KAK7873923.1"/>
    <property type="molecule type" value="Genomic_DNA"/>
</dbReference>
<sequence length="95" mass="10523">MRTSVVIVCGVLAVLVALEQASAQKVCPQCACPAIYDPVCAFNKVTRRYRGFSSRCEMDCTNKCRQNRFDFHAKGRCGKDKIQQRPAPTPAPTDV</sequence>
<feature type="chain" id="PRO_5043038751" description="Kazal-like domain-containing protein" evidence="1">
    <location>
        <begin position="24"/>
        <end position="95"/>
    </location>
</feature>
<dbReference type="PROSITE" id="PS51465">
    <property type="entry name" value="KAZAL_2"/>
    <property type="match status" value="1"/>
</dbReference>
<gene>
    <name evidence="3" type="ORF">R5R35_012937</name>
</gene>
<keyword evidence="4" id="KW-1185">Reference proteome</keyword>
<dbReference type="InterPro" id="IPR002350">
    <property type="entry name" value="Kazal_dom"/>
</dbReference>
<evidence type="ECO:0000256" key="1">
    <source>
        <dbReference type="SAM" id="SignalP"/>
    </source>
</evidence>
<comment type="caution">
    <text evidence="3">The sequence shown here is derived from an EMBL/GenBank/DDBJ whole genome shotgun (WGS) entry which is preliminary data.</text>
</comment>
<protein>
    <recommendedName>
        <fullName evidence="2">Kazal-like domain-containing protein</fullName>
    </recommendedName>
</protein>
<feature type="domain" description="Kazal-like" evidence="2">
    <location>
        <begin position="21"/>
        <end position="79"/>
    </location>
</feature>
<reference evidence="3 4" key="1">
    <citation type="submission" date="2024-03" db="EMBL/GenBank/DDBJ databases">
        <title>The genome assembly and annotation of the cricket Gryllus longicercus Weissman &amp; Gray.</title>
        <authorList>
            <person name="Szrajer S."/>
            <person name="Gray D."/>
            <person name="Ylla G."/>
        </authorList>
    </citation>
    <scope>NUCLEOTIDE SEQUENCE [LARGE SCALE GENOMIC DNA]</scope>
    <source>
        <strain evidence="3">DAG 2021-001</strain>
        <tissue evidence="3">Whole body minus gut</tissue>
    </source>
</reference>
<proteinExistence type="predicted"/>
<evidence type="ECO:0000313" key="4">
    <source>
        <dbReference type="Proteomes" id="UP001378592"/>
    </source>
</evidence>
<organism evidence="3 4">
    <name type="scientific">Gryllus longicercus</name>
    <dbReference type="NCBI Taxonomy" id="2509291"/>
    <lineage>
        <taxon>Eukaryota</taxon>
        <taxon>Metazoa</taxon>
        <taxon>Ecdysozoa</taxon>
        <taxon>Arthropoda</taxon>
        <taxon>Hexapoda</taxon>
        <taxon>Insecta</taxon>
        <taxon>Pterygota</taxon>
        <taxon>Neoptera</taxon>
        <taxon>Polyneoptera</taxon>
        <taxon>Orthoptera</taxon>
        <taxon>Ensifera</taxon>
        <taxon>Gryllidea</taxon>
        <taxon>Grylloidea</taxon>
        <taxon>Gryllidae</taxon>
        <taxon>Gryllinae</taxon>
        <taxon>Gryllus</taxon>
    </lineage>
</organism>
<dbReference type="SUPFAM" id="SSF100895">
    <property type="entry name" value="Kazal-type serine protease inhibitors"/>
    <property type="match status" value="1"/>
</dbReference>
<dbReference type="InterPro" id="IPR036058">
    <property type="entry name" value="Kazal_dom_sf"/>
</dbReference>
<evidence type="ECO:0000313" key="3">
    <source>
        <dbReference type="EMBL" id="KAK7873923.1"/>
    </source>
</evidence>
<dbReference type="AlphaFoldDB" id="A0AAN9W0M2"/>
<dbReference type="Proteomes" id="UP001378592">
    <property type="component" value="Unassembled WGS sequence"/>
</dbReference>
<name>A0AAN9W0M2_9ORTH</name>
<accession>A0AAN9W0M2</accession>